<sequence length="685" mass="77864">MAQRMLSFIHRRAPRAAGLSDEAIDEHKDLIRELYLARKYSRDQVIIHLKTELDFKLSPDQFSKAIRRWGFRKQFHSGRSIQQPPNETASPYAATNTPSNDLSCITDGEHPTTAPDPCPLPCPPAKRPKPISDLNDIIAPSPWHSRVDPDIDGDGDITLSSPTAEKSTKPSLSHQSTEDYKLSAEYLACCYHYTKAFSCYSTISIPFGDKIHSAKERRARMLDMARVATTRRNCEVVRLMLEDELERSNDPLAEEGHNRSSLEEAEICRMHSFLFHRHLAQIYARQNDGAISMQKHLDNTRNFTKTFDTHGTESIDLWALLFFVQDKNDSQIPEELLGSLQWDYESYRLNIDHCLLYCWGILKPTVSLHEASRRYDAGQRAVTEPTDMSDLTLQNSPVRLWTRSSILFTFLWKEIQLTHGTLPWESGHPTISPAHILLIVSRIIVKRSCLTSKHNDDLQEEHQVNIHPASLQLYCDALLGLFHDNLFAPDETKREFVTQFVEHHTWSPPLDSQRSLTSQTQSYQIEALESLLASKRDGVTFNRLNRTTEEWTNLFKKASENRRASTGNDFSKWLEEHQGQQRLFTGLGNAGTRFSIGMYPPPISNSSCLTASVSSHRTYSVALYGNPAISKPLASHSSCSSQRSYSSSLQRFKSAALSRQHQPKLTMALSENSDVLMDEDFLGNL</sequence>
<gene>
    <name evidence="3" type="ORF">FTOL_05254</name>
</gene>
<name>A0AAE8SH15_9HYPO</name>
<keyword evidence="4" id="KW-1185">Reference proteome</keyword>
<evidence type="ECO:0000259" key="2">
    <source>
        <dbReference type="Pfam" id="PF14420"/>
    </source>
</evidence>
<dbReference type="Pfam" id="PF14420">
    <property type="entry name" value="Clr5"/>
    <property type="match status" value="1"/>
</dbReference>
<feature type="domain" description="Clr5" evidence="2">
    <location>
        <begin position="21"/>
        <end position="73"/>
    </location>
</feature>
<dbReference type="AlphaFoldDB" id="A0AAE8SH15"/>
<evidence type="ECO:0000256" key="1">
    <source>
        <dbReference type="SAM" id="MobiDB-lite"/>
    </source>
</evidence>
<feature type="compositionally biased region" description="Polar residues" evidence="1">
    <location>
        <begin position="77"/>
        <end position="103"/>
    </location>
</feature>
<evidence type="ECO:0000313" key="4">
    <source>
        <dbReference type="Proteomes" id="UP001187734"/>
    </source>
</evidence>
<evidence type="ECO:0000313" key="3">
    <source>
        <dbReference type="EMBL" id="SPJ75523.1"/>
    </source>
</evidence>
<dbReference type="Proteomes" id="UP001187734">
    <property type="component" value="Unassembled WGS sequence"/>
</dbReference>
<reference evidence="3" key="1">
    <citation type="submission" date="2018-03" db="EMBL/GenBank/DDBJ databases">
        <authorList>
            <person name="Guldener U."/>
        </authorList>
    </citation>
    <scope>NUCLEOTIDE SEQUENCE</scope>
</reference>
<feature type="compositionally biased region" description="Polar residues" evidence="1">
    <location>
        <begin position="158"/>
        <end position="175"/>
    </location>
</feature>
<organism evidence="3 4">
    <name type="scientific">Fusarium torulosum</name>
    <dbReference type="NCBI Taxonomy" id="33205"/>
    <lineage>
        <taxon>Eukaryota</taxon>
        <taxon>Fungi</taxon>
        <taxon>Dikarya</taxon>
        <taxon>Ascomycota</taxon>
        <taxon>Pezizomycotina</taxon>
        <taxon>Sordariomycetes</taxon>
        <taxon>Hypocreomycetidae</taxon>
        <taxon>Hypocreales</taxon>
        <taxon>Nectriaceae</taxon>
        <taxon>Fusarium</taxon>
    </lineage>
</organism>
<accession>A0AAE8SH15</accession>
<proteinExistence type="predicted"/>
<dbReference type="EMBL" id="ONZP01000168">
    <property type="protein sequence ID" value="SPJ75523.1"/>
    <property type="molecule type" value="Genomic_DNA"/>
</dbReference>
<protein>
    <recommendedName>
        <fullName evidence="2">Clr5 domain-containing protein</fullName>
    </recommendedName>
</protein>
<comment type="caution">
    <text evidence="3">The sequence shown here is derived from an EMBL/GenBank/DDBJ whole genome shotgun (WGS) entry which is preliminary data.</text>
</comment>
<feature type="region of interest" description="Disordered" evidence="1">
    <location>
        <begin position="76"/>
        <end position="176"/>
    </location>
</feature>
<feature type="compositionally biased region" description="Pro residues" evidence="1">
    <location>
        <begin position="114"/>
        <end position="125"/>
    </location>
</feature>
<dbReference type="InterPro" id="IPR025676">
    <property type="entry name" value="Clr5_dom"/>
</dbReference>